<comment type="caution">
    <text evidence="3">The sequence shown here is derived from an EMBL/GenBank/DDBJ whole genome shotgun (WGS) entry which is preliminary data.</text>
</comment>
<dbReference type="Proteomes" id="UP001215598">
    <property type="component" value="Unassembled WGS sequence"/>
</dbReference>
<evidence type="ECO:0000259" key="2">
    <source>
        <dbReference type="Pfam" id="PF05057"/>
    </source>
</evidence>
<keyword evidence="4" id="KW-1185">Reference proteome</keyword>
<protein>
    <recommendedName>
        <fullName evidence="2">DUF676 domain-containing protein</fullName>
    </recommendedName>
</protein>
<dbReference type="EMBL" id="JARKIB010000501">
    <property type="protein sequence ID" value="KAJ7703465.1"/>
    <property type="molecule type" value="Genomic_DNA"/>
</dbReference>
<feature type="domain" description="DUF676" evidence="2">
    <location>
        <begin position="62"/>
        <end position="145"/>
    </location>
</feature>
<dbReference type="Pfam" id="PF05057">
    <property type="entry name" value="DUF676"/>
    <property type="match status" value="1"/>
</dbReference>
<feature type="non-terminal residue" evidence="3">
    <location>
        <position position="285"/>
    </location>
</feature>
<sequence length="285" mass="32239">IIAVQGLGSTYDWTWSAEIPGSTERYYWLRSSICKEMPHARVLAFEYDTHWLGDTDNVSLSECGARLLRAILRDRAHAGDSRIRRPIMFIGHSFGGLVIKQSIVIASETKPNDPDYNDHQAFLMAVTSVFFLGTPHTGSSFPKLARIKILALRPFGVDSEERLLSTLHTGSEELDELQKKFKKIKYVNKEENKSATQLYCYYEQKKMRLGPFPTGIVVTEHSACLEGAMNHGMEADHTGLNKFKPDDKNYNVTLEPDLLTEYARCADTSEDRFAGHQYGSERDPP</sequence>
<dbReference type="InterPro" id="IPR029058">
    <property type="entry name" value="AB_hydrolase_fold"/>
</dbReference>
<dbReference type="PANTHER" id="PTHR48182">
    <property type="entry name" value="PROTEIN SERAC1"/>
    <property type="match status" value="1"/>
</dbReference>
<reference evidence="3" key="1">
    <citation type="submission" date="2023-03" db="EMBL/GenBank/DDBJ databases">
        <title>Massive genome expansion in bonnet fungi (Mycena s.s.) driven by repeated elements and novel gene families across ecological guilds.</title>
        <authorList>
            <consortium name="Lawrence Berkeley National Laboratory"/>
            <person name="Harder C.B."/>
            <person name="Miyauchi S."/>
            <person name="Viragh M."/>
            <person name="Kuo A."/>
            <person name="Thoen E."/>
            <person name="Andreopoulos B."/>
            <person name="Lu D."/>
            <person name="Skrede I."/>
            <person name="Drula E."/>
            <person name="Henrissat B."/>
            <person name="Morin E."/>
            <person name="Kohler A."/>
            <person name="Barry K."/>
            <person name="LaButti K."/>
            <person name="Morin E."/>
            <person name="Salamov A."/>
            <person name="Lipzen A."/>
            <person name="Mereny Z."/>
            <person name="Hegedus B."/>
            <person name="Baldrian P."/>
            <person name="Stursova M."/>
            <person name="Weitz H."/>
            <person name="Taylor A."/>
            <person name="Grigoriev I.V."/>
            <person name="Nagy L.G."/>
            <person name="Martin F."/>
            <person name="Kauserud H."/>
        </authorList>
    </citation>
    <scope>NUCLEOTIDE SEQUENCE</scope>
    <source>
        <strain evidence="3">CBHHK182m</strain>
    </source>
</reference>
<dbReference type="SUPFAM" id="SSF53474">
    <property type="entry name" value="alpha/beta-Hydrolases"/>
    <property type="match status" value="1"/>
</dbReference>
<gene>
    <name evidence="3" type="ORF">B0H16DRAFT_1831031</name>
</gene>
<comment type="similarity">
    <text evidence="1">Belongs to the putative lipase ROG1 family.</text>
</comment>
<name>A0AAD7GNX2_9AGAR</name>
<dbReference type="PANTHER" id="PTHR48182:SF3">
    <property type="entry name" value="DUF676 DOMAIN-CONTAINING PROTEIN"/>
    <property type="match status" value="1"/>
</dbReference>
<dbReference type="Gene3D" id="3.40.50.1820">
    <property type="entry name" value="alpha/beta hydrolase"/>
    <property type="match status" value="1"/>
</dbReference>
<dbReference type="InterPro" id="IPR052374">
    <property type="entry name" value="SERAC1"/>
</dbReference>
<evidence type="ECO:0000256" key="1">
    <source>
        <dbReference type="ARBA" id="ARBA00007920"/>
    </source>
</evidence>
<evidence type="ECO:0000313" key="4">
    <source>
        <dbReference type="Proteomes" id="UP001215598"/>
    </source>
</evidence>
<dbReference type="InterPro" id="IPR007751">
    <property type="entry name" value="DUF676_lipase-like"/>
</dbReference>
<dbReference type="AlphaFoldDB" id="A0AAD7GNX2"/>
<evidence type="ECO:0000313" key="3">
    <source>
        <dbReference type="EMBL" id="KAJ7703465.1"/>
    </source>
</evidence>
<proteinExistence type="inferred from homology"/>
<accession>A0AAD7GNX2</accession>
<organism evidence="3 4">
    <name type="scientific">Mycena metata</name>
    <dbReference type="NCBI Taxonomy" id="1033252"/>
    <lineage>
        <taxon>Eukaryota</taxon>
        <taxon>Fungi</taxon>
        <taxon>Dikarya</taxon>
        <taxon>Basidiomycota</taxon>
        <taxon>Agaricomycotina</taxon>
        <taxon>Agaricomycetes</taxon>
        <taxon>Agaricomycetidae</taxon>
        <taxon>Agaricales</taxon>
        <taxon>Marasmiineae</taxon>
        <taxon>Mycenaceae</taxon>
        <taxon>Mycena</taxon>
    </lineage>
</organism>